<dbReference type="InterPro" id="IPR015943">
    <property type="entry name" value="WD40/YVTN_repeat-like_dom_sf"/>
</dbReference>
<feature type="repeat" description="WD" evidence="3">
    <location>
        <begin position="135"/>
        <end position="176"/>
    </location>
</feature>
<gene>
    <name evidence="4" type="ORF">HRI_001491100</name>
</gene>
<evidence type="ECO:0000256" key="3">
    <source>
        <dbReference type="PROSITE-ProRule" id="PRU00221"/>
    </source>
</evidence>
<dbReference type="InterPro" id="IPR019775">
    <property type="entry name" value="WD40_repeat_CS"/>
</dbReference>
<feature type="repeat" description="WD" evidence="3">
    <location>
        <begin position="177"/>
        <end position="207"/>
    </location>
</feature>
<dbReference type="SUPFAM" id="SSF50978">
    <property type="entry name" value="WD40 repeat-like"/>
    <property type="match status" value="1"/>
</dbReference>
<organism evidence="4 5">
    <name type="scientific">Hibiscus trionum</name>
    <name type="common">Flower of an hour</name>
    <dbReference type="NCBI Taxonomy" id="183268"/>
    <lineage>
        <taxon>Eukaryota</taxon>
        <taxon>Viridiplantae</taxon>
        <taxon>Streptophyta</taxon>
        <taxon>Embryophyta</taxon>
        <taxon>Tracheophyta</taxon>
        <taxon>Spermatophyta</taxon>
        <taxon>Magnoliopsida</taxon>
        <taxon>eudicotyledons</taxon>
        <taxon>Gunneridae</taxon>
        <taxon>Pentapetalae</taxon>
        <taxon>rosids</taxon>
        <taxon>malvids</taxon>
        <taxon>Malvales</taxon>
        <taxon>Malvaceae</taxon>
        <taxon>Malvoideae</taxon>
        <taxon>Hibiscus</taxon>
    </lineage>
</organism>
<protein>
    <submittedName>
        <fullName evidence="4">Uncharacterized protein</fullName>
    </submittedName>
</protein>
<dbReference type="InterPro" id="IPR001680">
    <property type="entry name" value="WD40_rpt"/>
</dbReference>
<dbReference type="InterPro" id="IPR036322">
    <property type="entry name" value="WD40_repeat_dom_sf"/>
</dbReference>
<dbReference type="InterPro" id="IPR045182">
    <property type="entry name" value="JINGUBANG-like"/>
</dbReference>
<dbReference type="Gene3D" id="2.130.10.10">
    <property type="entry name" value="YVTN repeat-like/Quinoprotein amine dehydrogenase"/>
    <property type="match status" value="3"/>
</dbReference>
<accession>A0A9W7HJY5</accession>
<feature type="repeat" description="WD" evidence="3">
    <location>
        <begin position="222"/>
        <end position="263"/>
    </location>
</feature>
<keyword evidence="5" id="KW-1185">Reference proteome</keyword>
<dbReference type="CDD" id="cd00200">
    <property type="entry name" value="WD40"/>
    <property type="match status" value="1"/>
</dbReference>
<evidence type="ECO:0000313" key="4">
    <source>
        <dbReference type="EMBL" id="GMI78218.1"/>
    </source>
</evidence>
<dbReference type="PANTHER" id="PTHR22844:SF324">
    <property type="entry name" value="TRANSDUCIN_WD40 REPEAT PROTEIN"/>
    <property type="match status" value="1"/>
</dbReference>
<proteinExistence type="predicted"/>
<dbReference type="OrthoDB" id="674604at2759"/>
<dbReference type="Pfam" id="PF00400">
    <property type="entry name" value="WD40"/>
    <property type="match status" value="4"/>
</dbReference>
<evidence type="ECO:0000256" key="2">
    <source>
        <dbReference type="ARBA" id="ARBA00022737"/>
    </source>
</evidence>
<dbReference type="SMART" id="SM00320">
    <property type="entry name" value="WD40"/>
    <property type="match status" value="7"/>
</dbReference>
<evidence type="ECO:0000256" key="1">
    <source>
        <dbReference type="ARBA" id="ARBA00022574"/>
    </source>
</evidence>
<reference evidence="4" key="1">
    <citation type="submission" date="2023-05" db="EMBL/GenBank/DDBJ databases">
        <title>Genome and transcriptome analyses reveal genes involved in the formation of fine ridges on petal epidermal cells in Hibiscus trionum.</title>
        <authorList>
            <person name="Koshimizu S."/>
            <person name="Masuda S."/>
            <person name="Ishii T."/>
            <person name="Shirasu K."/>
            <person name="Hoshino A."/>
            <person name="Arita M."/>
        </authorList>
    </citation>
    <scope>NUCLEOTIDE SEQUENCE</scope>
    <source>
        <strain evidence="4">Hamamatsu line</strain>
    </source>
</reference>
<comment type="caution">
    <text evidence="4">The sequence shown here is derived from an EMBL/GenBank/DDBJ whole genome shotgun (WGS) entry which is preliminary data.</text>
</comment>
<dbReference type="EMBL" id="BSYR01000015">
    <property type="protein sequence ID" value="GMI78218.1"/>
    <property type="molecule type" value="Genomic_DNA"/>
</dbReference>
<dbReference type="PROSITE" id="PS50082">
    <property type="entry name" value="WD_REPEATS_2"/>
    <property type="match status" value="4"/>
</dbReference>
<dbReference type="InterPro" id="IPR020472">
    <property type="entry name" value="WD40_PAC1"/>
</dbReference>
<keyword evidence="2" id="KW-0677">Repeat</keyword>
<feature type="repeat" description="WD" evidence="3">
    <location>
        <begin position="267"/>
        <end position="296"/>
    </location>
</feature>
<dbReference type="PROSITE" id="PS50294">
    <property type="entry name" value="WD_REPEATS_REGION"/>
    <property type="match status" value="2"/>
</dbReference>
<dbReference type="FunFam" id="2.130.10.10:FF:000775">
    <property type="entry name" value="BnaA09g28200D protein"/>
    <property type="match status" value="1"/>
</dbReference>
<dbReference type="PANTHER" id="PTHR22844">
    <property type="entry name" value="F-BOX AND WD40 DOMAIN PROTEIN"/>
    <property type="match status" value="1"/>
</dbReference>
<keyword evidence="1 3" id="KW-0853">WD repeat</keyword>
<sequence length="369" mass="41052">MSSQLHSKIFSFQTLKHRRIATLNTPSHHISCLAVHDNLLYAAAVNEISVFDLSNHSFMDSFNDDPTTGFVKSIAFDKTQIFTAHQDGKIRIWKINTPSRKHHLVSTLPTAKDRFLNFMLPRNHVNVRRHKKKLWIEHWDTVSGLNINEAKGVMYSVSWDKSFKIWNVKTQRCLESVKAHDDAVNALVVSGDGTVYTGGADGLIRIWAVTGRERRHGLVGTLDKHRSTVNALALNGDGSVLFSGGCDGSIVVWEKRDDDQVGFVESLWGHSGAILCLIDVGDLFVSGSSDRMVRIWRRGKEEGGFHCCLVLEGHEKPVKSLVAVATSVFHGVVSICSGSLDGEIRLWEISTCSNFKICKTNPMNSIKVS</sequence>
<dbReference type="PRINTS" id="PR00320">
    <property type="entry name" value="GPROTEINBRPT"/>
</dbReference>
<dbReference type="AlphaFoldDB" id="A0A9W7HJY5"/>
<name>A0A9W7HJY5_HIBTR</name>
<dbReference type="PROSITE" id="PS00678">
    <property type="entry name" value="WD_REPEATS_1"/>
    <property type="match status" value="1"/>
</dbReference>
<dbReference type="Proteomes" id="UP001165190">
    <property type="component" value="Unassembled WGS sequence"/>
</dbReference>
<evidence type="ECO:0000313" key="5">
    <source>
        <dbReference type="Proteomes" id="UP001165190"/>
    </source>
</evidence>